<evidence type="ECO:0000256" key="4">
    <source>
        <dbReference type="ARBA" id="ARBA00022692"/>
    </source>
</evidence>
<comment type="caution">
    <text evidence="8">The sequence shown here is derived from an EMBL/GenBank/DDBJ whole genome shotgun (WGS) entry which is preliminary data.</text>
</comment>
<reference evidence="9" key="1">
    <citation type="journal article" date="2019" name="Int. J. Syst. Evol. Microbiol.">
        <title>The Global Catalogue of Microorganisms (GCM) 10K type strain sequencing project: providing services to taxonomists for standard genome sequencing and annotation.</title>
        <authorList>
            <consortium name="The Broad Institute Genomics Platform"/>
            <consortium name="The Broad Institute Genome Sequencing Center for Infectious Disease"/>
            <person name="Wu L."/>
            <person name="Ma J."/>
        </authorList>
    </citation>
    <scope>NUCLEOTIDE SEQUENCE [LARGE SCALE GENOMIC DNA]</scope>
    <source>
        <strain evidence="9">CCUG 48884</strain>
    </source>
</reference>
<evidence type="ECO:0000256" key="6">
    <source>
        <dbReference type="ARBA" id="ARBA00023136"/>
    </source>
</evidence>
<organism evidence="8 9">
    <name type="scientific">Thauera mechernichensis</name>
    <dbReference type="NCBI Taxonomy" id="82788"/>
    <lineage>
        <taxon>Bacteria</taxon>
        <taxon>Pseudomonadati</taxon>
        <taxon>Pseudomonadota</taxon>
        <taxon>Betaproteobacteria</taxon>
        <taxon>Rhodocyclales</taxon>
        <taxon>Zoogloeaceae</taxon>
        <taxon>Thauera</taxon>
    </lineage>
</organism>
<keyword evidence="5 7" id="KW-1133">Transmembrane helix</keyword>
<dbReference type="InterPro" id="IPR001123">
    <property type="entry name" value="LeuE-type"/>
</dbReference>
<evidence type="ECO:0000256" key="7">
    <source>
        <dbReference type="SAM" id="Phobius"/>
    </source>
</evidence>
<dbReference type="Proteomes" id="UP001597158">
    <property type="component" value="Unassembled WGS sequence"/>
</dbReference>
<sequence length="229" mass="24414">MAACVRCNCLDTFPMLLDTWISFLVACWVISLSPGAGAVASMSSGLNYGFRRGYWNALGLQLALVLQIGIVATGLGAVLAASELAFSVIKWFGVAYLVYLGWKQWVAPPAAVAVESGDAAHGRPWPLVMRGFIVNASNPKAIVFILAVLPQFLDPARPLLAQYLILAATMITVDLVVMAGYTGLAARVLRLLREPHQQRLLNRSFGGLFVAAALLLATVRRAGHAAPGP</sequence>
<comment type="subcellular location">
    <subcellularLocation>
        <location evidence="1">Cell membrane</location>
        <topology evidence="1">Multi-pass membrane protein</topology>
    </subcellularLocation>
</comment>
<feature type="transmembrane region" description="Helical" evidence="7">
    <location>
        <begin position="54"/>
        <end position="78"/>
    </location>
</feature>
<evidence type="ECO:0000256" key="3">
    <source>
        <dbReference type="ARBA" id="ARBA00022475"/>
    </source>
</evidence>
<name>A0ABW3WC61_9RHOO</name>
<evidence type="ECO:0000256" key="2">
    <source>
        <dbReference type="ARBA" id="ARBA00007928"/>
    </source>
</evidence>
<dbReference type="Pfam" id="PF01810">
    <property type="entry name" value="LysE"/>
    <property type="match status" value="1"/>
</dbReference>
<proteinExistence type="inferred from homology"/>
<comment type="similarity">
    <text evidence="2">Belongs to the Rht family.</text>
</comment>
<evidence type="ECO:0000313" key="9">
    <source>
        <dbReference type="Proteomes" id="UP001597158"/>
    </source>
</evidence>
<accession>A0ABW3WC61</accession>
<evidence type="ECO:0000256" key="5">
    <source>
        <dbReference type="ARBA" id="ARBA00022989"/>
    </source>
</evidence>
<keyword evidence="4 7" id="KW-0812">Transmembrane</keyword>
<dbReference type="EMBL" id="JBHTMC010000014">
    <property type="protein sequence ID" value="MFD1263606.1"/>
    <property type="molecule type" value="Genomic_DNA"/>
</dbReference>
<feature type="transmembrane region" description="Helical" evidence="7">
    <location>
        <begin position="159"/>
        <end position="184"/>
    </location>
</feature>
<feature type="transmembrane region" description="Helical" evidence="7">
    <location>
        <begin position="205"/>
        <end position="223"/>
    </location>
</feature>
<evidence type="ECO:0000313" key="8">
    <source>
        <dbReference type="EMBL" id="MFD1263606.1"/>
    </source>
</evidence>
<dbReference type="RefSeq" id="WP_277833642.1">
    <property type="nucleotide sequence ID" value="NZ_JARQZE010000008.1"/>
</dbReference>
<feature type="transmembrane region" description="Helical" evidence="7">
    <location>
        <begin position="20"/>
        <end position="42"/>
    </location>
</feature>
<dbReference type="PANTHER" id="PTHR30086">
    <property type="entry name" value="ARGININE EXPORTER PROTEIN ARGO"/>
    <property type="match status" value="1"/>
</dbReference>
<gene>
    <name evidence="8" type="ORF">ACFQ4M_08405</name>
</gene>
<evidence type="ECO:0000256" key="1">
    <source>
        <dbReference type="ARBA" id="ARBA00004651"/>
    </source>
</evidence>
<keyword evidence="6 7" id="KW-0472">Membrane</keyword>
<keyword evidence="3" id="KW-1003">Cell membrane</keyword>
<dbReference type="PIRSF" id="PIRSF006324">
    <property type="entry name" value="LeuE"/>
    <property type="match status" value="1"/>
</dbReference>
<protein>
    <submittedName>
        <fullName evidence="8">LysE family transporter</fullName>
    </submittedName>
</protein>
<dbReference type="PANTHER" id="PTHR30086:SF14">
    <property type="entry name" value="HOMOSERINE_HOMOSERINE LACTONE EFFLUX PROTEIN"/>
    <property type="match status" value="1"/>
</dbReference>
<feature type="transmembrane region" description="Helical" evidence="7">
    <location>
        <begin position="132"/>
        <end position="153"/>
    </location>
</feature>
<keyword evidence="9" id="KW-1185">Reference proteome</keyword>